<proteinExistence type="predicted"/>
<gene>
    <name evidence="2" type="ORF">H5410_044103</name>
</gene>
<comment type="caution">
    <text evidence="2">The sequence shown here is derived from an EMBL/GenBank/DDBJ whole genome shotgun (WGS) entry which is preliminary data.</text>
</comment>
<name>A0A9J5Y070_SOLCO</name>
<dbReference type="AlphaFoldDB" id="A0A9J5Y070"/>
<evidence type="ECO:0000313" key="3">
    <source>
        <dbReference type="Proteomes" id="UP000824120"/>
    </source>
</evidence>
<evidence type="ECO:0000313" key="2">
    <source>
        <dbReference type="EMBL" id="KAG5593589.1"/>
    </source>
</evidence>
<feature type="region of interest" description="Disordered" evidence="1">
    <location>
        <begin position="1"/>
        <end position="36"/>
    </location>
</feature>
<keyword evidence="3" id="KW-1185">Reference proteome</keyword>
<dbReference type="OrthoDB" id="10569847at2759"/>
<protein>
    <submittedName>
        <fullName evidence="2">Uncharacterized protein</fullName>
    </submittedName>
</protein>
<sequence length="71" mass="8089">MEEIAHSTLSQRTNRASSSNTSFTVPPTSPDPQLWEQCNDTVKQSCHDDCYRLIGFPEDFNFTNDKTYSTP</sequence>
<reference evidence="2 3" key="1">
    <citation type="submission" date="2020-09" db="EMBL/GenBank/DDBJ databases">
        <title>De no assembly of potato wild relative species, Solanum commersonii.</title>
        <authorList>
            <person name="Cho K."/>
        </authorList>
    </citation>
    <scope>NUCLEOTIDE SEQUENCE [LARGE SCALE GENOMIC DNA]</scope>
    <source>
        <strain evidence="2">LZ3.2</strain>
        <tissue evidence="2">Leaf</tissue>
    </source>
</reference>
<dbReference type="EMBL" id="JACXVP010000008">
    <property type="protein sequence ID" value="KAG5593589.1"/>
    <property type="molecule type" value="Genomic_DNA"/>
</dbReference>
<accession>A0A9J5Y070</accession>
<organism evidence="2 3">
    <name type="scientific">Solanum commersonii</name>
    <name type="common">Commerson's wild potato</name>
    <name type="synonym">Commerson's nightshade</name>
    <dbReference type="NCBI Taxonomy" id="4109"/>
    <lineage>
        <taxon>Eukaryota</taxon>
        <taxon>Viridiplantae</taxon>
        <taxon>Streptophyta</taxon>
        <taxon>Embryophyta</taxon>
        <taxon>Tracheophyta</taxon>
        <taxon>Spermatophyta</taxon>
        <taxon>Magnoliopsida</taxon>
        <taxon>eudicotyledons</taxon>
        <taxon>Gunneridae</taxon>
        <taxon>Pentapetalae</taxon>
        <taxon>asterids</taxon>
        <taxon>lamiids</taxon>
        <taxon>Solanales</taxon>
        <taxon>Solanaceae</taxon>
        <taxon>Solanoideae</taxon>
        <taxon>Solaneae</taxon>
        <taxon>Solanum</taxon>
    </lineage>
</organism>
<evidence type="ECO:0000256" key="1">
    <source>
        <dbReference type="SAM" id="MobiDB-lite"/>
    </source>
</evidence>
<feature type="compositionally biased region" description="Polar residues" evidence="1">
    <location>
        <begin position="7"/>
        <end position="26"/>
    </location>
</feature>
<dbReference type="Proteomes" id="UP000824120">
    <property type="component" value="Chromosome 8"/>
</dbReference>